<accession>A0A174JDX1</accession>
<dbReference type="AlphaFoldDB" id="A0A174JDX1"/>
<organism evidence="1 2">
    <name type="scientific">Bacteroides finegoldii</name>
    <dbReference type="NCBI Taxonomy" id="338188"/>
    <lineage>
        <taxon>Bacteria</taxon>
        <taxon>Pseudomonadati</taxon>
        <taxon>Bacteroidota</taxon>
        <taxon>Bacteroidia</taxon>
        <taxon>Bacteroidales</taxon>
        <taxon>Bacteroidaceae</taxon>
        <taxon>Bacteroides</taxon>
    </lineage>
</organism>
<dbReference type="RefSeq" id="WP_055279622.1">
    <property type="nucleotide sequence ID" value="NZ_CABIXA010000022.1"/>
</dbReference>
<protein>
    <submittedName>
        <fullName evidence="1">Protein of uncharacterized function (DUF3853)</fullName>
    </submittedName>
</protein>
<dbReference type="InterPro" id="IPR024363">
    <property type="entry name" value="DUF3853"/>
</dbReference>
<reference evidence="1 2" key="1">
    <citation type="submission" date="2015-09" db="EMBL/GenBank/DDBJ databases">
        <authorList>
            <consortium name="Pathogen Informatics"/>
        </authorList>
    </citation>
    <scope>NUCLEOTIDE SEQUENCE [LARGE SCALE GENOMIC DNA]</scope>
    <source>
        <strain evidence="1 2">2789STDY5608840</strain>
    </source>
</reference>
<gene>
    <name evidence="1" type="ORF">ERS852397_03198</name>
</gene>
<dbReference type="EMBL" id="CYZH01000022">
    <property type="protein sequence ID" value="CUO96426.1"/>
    <property type="molecule type" value="Genomic_DNA"/>
</dbReference>
<dbReference type="STRING" id="338188.ERS852397_03198"/>
<dbReference type="Proteomes" id="UP000095517">
    <property type="component" value="Unassembled WGS sequence"/>
</dbReference>
<evidence type="ECO:0000313" key="1">
    <source>
        <dbReference type="EMBL" id="CUO96426.1"/>
    </source>
</evidence>
<evidence type="ECO:0000313" key="2">
    <source>
        <dbReference type="Proteomes" id="UP000095517"/>
    </source>
</evidence>
<sequence>MIGVERILDDTPLFKLTVGEFKALLQNSKLGQNIEGQKKLVYGLQGLADLLHCTKRHASKIKSSGILNEAIKQRGRTIVIDSELALELFGKRK</sequence>
<name>A0A174JDX1_9BACE</name>
<dbReference type="Pfam" id="PF12964">
    <property type="entry name" value="DUF3853"/>
    <property type="match status" value="1"/>
</dbReference>
<proteinExistence type="predicted"/>